<gene>
    <name evidence="3" type="primary">pleD</name>
    <name evidence="3" type="ORF">SPIL2461_LOCUS7206</name>
</gene>
<feature type="domain" description="GGDEF" evidence="2">
    <location>
        <begin position="407"/>
        <end position="541"/>
    </location>
</feature>
<name>A0A812NZP1_SYMPI</name>
<evidence type="ECO:0000259" key="2">
    <source>
        <dbReference type="PROSITE" id="PS50887"/>
    </source>
</evidence>
<feature type="transmembrane region" description="Helical" evidence="1">
    <location>
        <begin position="27"/>
        <end position="50"/>
    </location>
</feature>
<feature type="transmembrane region" description="Helical" evidence="1">
    <location>
        <begin position="171"/>
        <end position="193"/>
    </location>
</feature>
<feature type="transmembrane region" description="Helical" evidence="1">
    <location>
        <begin position="205"/>
        <end position="223"/>
    </location>
</feature>
<feature type="transmembrane region" description="Helical" evidence="1">
    <location>
        <begin position="229"/>
        <end position="250"/>
    </location>
</feature>
<evidence type="ECO:0000313" key="4">
    <source>
        <dbReference type="Proteomes" id="UP000649617"/>
    </source>
</evidence>
<reference evidence="3" key="1">
    <citation type="submission" date="2021-02" db="EMBL/GenBank/DDBJ databases">
        <authorList>
            <person name="Dougan E. K."/>
            <person name="Rhodes N."/>
            <person name="Thang M."/>
            <person name="Chan C."/>
        </authorList>
    </citation>
    <scope>NUCLEOTIDE SEQUENCE</scope>
</reference>
<dbReference type="InterPro" id="IPR031621">
    <property type="entry name" value="HisKA_7TM"/>
</dbReference>
<dbReference type="CDD" id="cd01949">
    <property type="entry name" value="GGDEF"/>
    <property type="match status" value="1"/>
</dbReference>
<dbReference type="InterPro" id="IPR029787">
    <property type="entry name" value="Nucleotide_cyclase"/>
</dbReference>
<dbReference type="SUPFAM" id="SSF55073">
    <property type="entry name" value="Nucleotide cyclase"/>
    <property type="match status" value="1"/>
</dbReference>
<dbReference type="PROSITE" id="PS50887">
    <property type="entry name" value="GGDEF"/>
    <property type="match status" value="1"/>
</dbReference>
<protein>
    <submittedName>
        <fullName evidence="3">PleD protein</fullName>
    </submittedName>
</protein>
<dbReference type="Gene3D" id="3.30.450.20">
    <property type="entry name" value="PAS domain"/>
    <property type="match status" value="1"/>
</dbReference>
<sequence length="541" mass="60338">MEYQEKKIVPPTRVTHITFHRIKDPLYVFQLTIWSLPPLAAAAITFAAFLRARPQRRVPGGYALRFLFLTLFFWSAFNAIATLVSSEKAIFLATQFAYLGVSLAPVAWFVFAVTYSQRVLKISRHALNTISALPLITMLLALSNSSHHLIWIDLRFVSADGFTGLITEHGFWFYVHAVYSYALILVATAVLAFALTQYKQHHQSLLAAVFAPVVAVTTNLLSLSPWNPYPWLDLTMVGFVVAVLILDVGIMRRGLLRNAPVSRERVIEHLKDPVLVLNHDGEIIDANQSALSAWDHEFSLLGNTIDELIPRIPSEILFSPDSNSETTIAGRAYEIASTPLDPTNVATQVAIVFRDVTERRAAISALQNAKAELQRMAHTDALTNMHNRRYFMERLQTEFERIQRHGSVLSVLLFDLDHFKKVNDTYGHDIGDAVLIAIADVVNQVKRGTDIACRFGGEEFALLLPETDKIGAINLAQRMRRSIESYPYATKVGHNVQVTASIGVATLSQADQAPENLLKTADRALYKAKDGGRNMVCISND</sequence>
<dbReference type="FunFam" id="3.30.70.270:FF:000001">
    <property type="entry name" value="Diguanylate cyclase domain protein"/>
    <property type="match status" value="1"/>
</dbReference>
<comment type="caution">
    <text evidence="3">The sequence shown here is derived from an EMBL/GenBank/DDBJ whole genome shotgun (WGS) entry which is preliminary data.</text>
</comment>
<keyword evidence="4" id="KW-1185">Reference proteome</keyword>
<dbReference type="InterPro" id="IPR050469">
    <property type="entry name" value="Diguanylate_Cyclase"/>
</dbReference>
<dbReference type="Pfam" id="PF13188">
    <property type="entry name" value="PAS_8"/>
    <property type="match status" value="1"/>
</dbReference>
<proteinExistence type="predicted"/>
<dbReference type="GO" id="GO:0043709">
    <property type="term" value="P:cell adhesion involved in single-species biofilm formation"/>
    <property type="evidence" value="ECO:0007669"/>
    <property type="project" value="TreeGrafter"/>
</dbReference>
<dbReference type="PANTHER" id="PTHR45138:SF9">
    <property type="entry name" value="DIGUANYLATE CYCLASE DGCM-RELATED"/>
    <property type="match status" value="1"/>
</dbReference>
<dbReference type="InterPro" id="IPR043128">
    <property type="entry name" value="Rev_trsase/Diguanyl_cyclase"/>
</dbReference>
<keyword evidence="1" id="KW-1133">Transmembrane helix</keyword>
<dbReference type="OrthoDB" id="449512at2759"/>
<dbReference type="SMART" id="SM00267">
    <property type="entry name" value="GGDEF"/>
    <property type="match status" value="1"/>
</dbReference>
<keyword evidence="1" id="KW-0812">Transmembrane</keyword>
<organism evidence="3 4">
    <name type="scientific">Symbiodinium pilosum</name>
    <name type="common">Dinoflagellate</name>
    <dbReference type="NCBI Taxonomy" id="2952"/>
    <lineage>
        <taxon>Eukaryota</taxon>
        <taxon>Sar</taxon>
        <taxon>Alveolata</taxon>
        <taxon>Dinophyceae</taxon>
        <taxon>Suessiales</taxon>
        <taxon>Symbiodiniaceae</taxon>
        <taxon>Symbiodinium</taxon>
    </lineage>
</organism>
<feature type="transmembrane region" description="Helical" evidence="1">
    <location>
        <begin position="127"/>
        <end position="151"/>
    </location>
</feature>
<dbReference type="InterPro" id="IPR000014">
    <property type="entry name" value="PAS"/>
</dbReference>
<feature type="transmembrane region" description="Helical" evidence="1">
    <location>
        <begin position="62"/>
        <end position="84"/>
    </location>
</feature>
<dbReference type="Proteomes" id="UP000649617">
    <property type="component" value="Unassembled WGS sequence"/>
</dbReference>
<accession>A0A812NZP1</accession>
<dbReference type="GO" id="GO:0052621">
    <property type="term" value="F:diguanylate cyclase activity"/>
    <property type="evidence" value="ECO:0007669"/>
    <property type="project" value="TreeGrafter"/>
</dbReference>
<evidence type="ECO:0000313" key="3">
    <source>
        <dbReference type="EMBL" id="CAE7314452.1"/>
    </source>
</evidence>
<dbReference type="PANTHER" id="PTHR45138">
    <property type="entry name" value="REGULATORY COMPONENTS OF SENSORY TRANSDUCTION SYSTEM"/>
    <property type="match status" value="1"/>
</dbReference>
<dbReference type="GO" id="GO:0005886">
    <property type="term" value="C:plasma membrane"/>
    <property type="evidence" value="ECO:0007669"/>
    <property type="project" value="TreeGrafter"/>
</dbReference>
<dbReference type="AlphaFoldDB" id="A0A812NZP1"/>
<dbReference type="Pfam" id="PF00990">
    <property type="entry name" value="GGDEF"/>
    <property type="match status" value="1"/>
</dbReference>
<dbReference type="Pfam" id="PF16927">
    <property type="entry name" value="HisKA_7TM"/>
    <property type="match status" value="1"/>
</dbReference>
<feature type="transmembrane region" description="Helical" evidence="1">
    <location>
        <begin position="96"/>
        <end position="115"/>
    </location>
</feature>
<dbReference type="NCBIfam" id="TIGR00254">
    <property type="entry name" value="GGDEF"/>
    <property type="match status" value="1"/>
</dbReference>
<dbReference type="EMBL" id="CAJNIZ010011113">
    <property type="protein sequence ID" value="CAE7314452.1"/>
    <property type="molecule type" value="Genomic_DNA"/>
</dbReference>
<evidence type="ECO:0000256" key="1">
    <source>
        <dbReference type="SAM" id="Phobius"/>
    </source>
</evidence>
<dbReference type="InterPro" id="IPR000160">
    <property type="entry name" value="GGDEF_dom"/>
</dbReference>
<dbReference type="Gene3D" id="3.30.70.270">
    <property type="match status" value="1"/>
</dbReference>
<keyword evidence="1" id="KW-0472">Membrane</keyword>